<dbReference type="AlphaFoldDB" id="A0A658QUC6"/>
<dbReference type="PRINTS" id="PR00081">
    <property type="entry name" value="GDHRDH"/>
</dbReference>
<dbReference type="FunFam" id="3.40.50.720:FF:000084">
    <property type="entry name" value="Short-chain dehydrogenase reductase"/>
    <property type="match status" value="1"/>
</dbReference>
<evidence type="ECO:0000313" key="3">
    <source>
        <dbReference type="EMBL" id="SAL22935.1"/>
    </source>
</evidence>
<protein>
    <submittedName>
        <fullName evidence="3">3-oxoacyl-[acyl-carrier-protein] reductase</fullName>
    </submittedName>
</protein>
<feature type="domain" description="Ketoreductase" evidence="2">
    <location>
        <begin position="9"/>
        <end position="195"/>
    </location>
</feature>
<sequence>MDTSRFTSKVVIVTGAGSGIGEGAARRFAAEGANVVLAGRTQEKLERVARDLDAERTLVHRCDVSRYADAEDLIAAAVARFGRIDVLVNNAGVAPTGRIDEASLDDWHTIMSTDLDGVFYCSRAAIRHLIEAKGSIVNVSSVSGLGGDWGMSFYNAAKGAVTNFTRALAMDHGRDGVRVNAVCPSLTASDLTQDMLDNEQLMAKFRERIPLGRAAQPDDIAAVIAFLASDDARFVTGVNLPVDGGLSASNGQPPQA</sequence>
<dbReference type="RefSeq" id="WP_040050103.1">
    <property type="nucleotide sequence ID" value="NZ_FCNV02000002.1"/>
</dbReference>
<dbReference type="CDD" id="cd05233">
    <property type="entry name" value="SDR_c"/>
    <property type="match status" value="1"/>
</dbReference>
<evidence type="ECO:0000259" key="2">
    <source>
        <dbReference type="SMART" id="SM00822"/>
    </source>
</evidence>
<dbReference type="OrthoDB" id="6823797at2"/>
<dbReference type="SUPFAM" id="SSF51735">
    <property type="entry name" value="NAD(P)-binding Rossmann-fold domains"/>
    <property type="match status" value="1"/>
</dbReference>
<evidence type="ECO:0000313" key="4">
    <source>
        <dbReference type="Proteomes" id="UP000198263"/>
    </source>
</evidence>
<organism evidence="3 4">
    <name type="scientific">Caballeronia concitans</name>
    <dbReference type="NCBI Taxonomy" id="1777133"/>
    <lineage>
        <taxon>Bacteria</taxon>
        <taxon>Pseudomonadati</taxon>
        <taxon>Pseudomonadota</taxon>
        <taxon>Betaproteobacteria</taxon>
        <taxon>Burkholderiales</taxon>
        <taxon>Burkholderiaceae</taxon>
        <taxon>Caballeronia</taxon>
    </lineage>
</organism>
<accession>A0A658QUC6</accession>
<comment type="similarity">
    <text evidence="1">Belongs to the short-chain dehydrogenases/reductases (SDR) family.</text>
</comment>
<dbReference type="PANTHER" id="PTHR43975:SF2">
    <property type="entry name" value="EG:BACR7A4.14 PROTEIN-RELATED"/>
    <property type="match status" value="1"/>
</dbReference>
<dbReference type="Proteomes" id="UP000198263">
    <property type="component" value="Unassembled WGS sequence"/>
</dbReference>
<proteinExistence type="inferred from homology"/>
<comment type="caution">
    <text evidence="3">The sequence shown here is derived from an EMBL/GenBank/DDBJ whole genome shotgun (WGS) entry which is preliminary data.</text>
</comment>
<dbReference type="SMART" id="SM00822">
    <property type="entry name" value="PKS_KR"/>
    <property type="match status" value="1"/>
</dbReference>
<dbReference type="Pfam" id="PF13561">
    <property type="entry name" value="adh_short_C2"/>
    <property type="match status" value="1"/>
</dbReference>
<keyword evidence="4" id="KW-1185">Reference proteome</keyword>
<dbReference type="InterPro" id="IPR036291">
    <property type="entry name" value="NAD(P)-bd_dom_sf"/>
</dbReference>
<dbReference type="InterPro" id="IPR057326">
    <property type="entry name" value="KR_dom"/>
</dbReference>
<dbReference type="PANTHER" id="PTHR43975">
    <property type="entry name" value="ZGC:101858"/>
    <property type="match status" value="1"/>
</dbReference>
<dbReference type="InterPro" id="IPR020904">
    <property type="entry name" value="Sc_DH/Rdtase_CS"/>
</dbReference>
<dbReference type="EMBL" id="FCNV02000002">
    <property type="protein sequence ID" value="SAL22935.1"/>
    <property type="molecule type" value="Genomic_DNA"/>
</dbReference>
<dbReference type="NCBIfam" id="NF005559">
    <property type="entry name" value="PRK07231.1"/>
    <property type="match status" value="1"/>
</dbReference>
<name>A0A658QUC6_9BURK</name>
<dbReference type="PRINTS" id="PR00080">
    <property type="entry name" value="SDRFAMILY"/>
</dbReference>
<dbReference type="InterPro" id="IPR002347">
    <property type="entry name" value="SDR_fam"/>
</dbReference>
<gene>
    <name evidence="3" type="ORF">AWB72_01646</name>
</gene>
<dbReference type="Gene3D" id="3.40.50.720">
    <property type="entry name" value="NAD(P)-binding Rossmann-like Domain"/>
    <property type="match status" value="1"/>
</dbReference>
<dbReference type="PROSITE" id="PS00061">
    <property type="entry name" value="ADH_SHORT"/>
    <property type="match status" value="1"/>
</dbReference>
<evidence type="ECO:0000256" key="1">
    <source>
        <dbReference type="ARBA" id="ARBA00006484"/>
    </source>
</evidence>
<reference evidence="3 4" key="1">
    <citation type="submission" date="2016-01" db="EMBL/GenBank/DDBJ databases">
        <authorList>
            <person name="Peeters C."/>
        </authorList>
    </citation>
    <scope>NUCLEOTIDE SEQUENCE [LARGE SCALE GENOMIC DNA]</scope>
    <source>
        <strain evidence="3">LMG 29315</strain>
    </source>
</reference>